<evidence type="ECO:0008006" key="4">
    <source>
        <dbReference type="Google" id="ProtNLM"/>
    </source>
</evidence>
<feature type="region of interest" description="Disordered" evidence="1">
    <location>
        <begin position="34"/>
        <end position="72"/>
    </location>
</feature>
<name>A0ABX5U360_STRGD</name>
<gene>
    <name evidence="2" type="ORF">DDJ31_33420</name>
</gene>
<evidence type="ECO:0000313" key="2">
    <source>
        <dbReference type="EMBL" id="QCN89264.1"/>
    </source>
</evidence>
<keyword evidence="3" id="KW-1185">Reference proteome</keyword>
<organism evidence="2 3">
    <name type="scientific">Streptomyces griseoviridis</name>
    <dbReference type="NCBI Taxonomy" id="45398"/>
    <lineage>
        <taxon>Bacteria</taxon>
        <taxon>Bacillati</taxon>
        <taxon>Actinomycetota</taxon>
        <taxon>Actinomycetes</taxon>
        <taxon>Kitasatosporales</taxon>
        <taxon>Streptomycetaceae</taxon>
        <taxon>Streptomyces</taxon>
    </lineage>
</organism>
<protein>
    <recommendedName>
        <fullName evidence="4">TetR family transcriptional regulator</fullName>
    </recommendedName>
</protein>
<dbReference type="EMBL" id="CP029078">
    <property type="protein sequence ID" value="QCN89264.1"/>
    <property type="molecule type" value="Genomic_DNA"/>
</dbReference>
<sequence length="72" mass="7862">MTARRHVMTEISSYMPRFPGAQALTLREIARRAGVSHGAPRRHSRTQLELLSTRDPGGHRPYAGNAAPGRAG</sequence>
<evidence type="ECO:0000256" key="1">
    <source>
        <dbReference type="SAM" id="MobiDB-lite"/>
    </source>
</evidence>
<proteinExistence type="predicted"/>
<evidence type="ECO:0000313" key="3">
    <source>
        <dbReference type="Proteomes" id="UP000501753"/>
    </source>
</evidence>
<dbReference type="SUPFAM" id="SSF46689">
    <property type="entry name" value="Homeodomain-like"/>
    <property type="match status" value="1"/>
</dbReference>
<reference evidence="2 3" key="1">
    <citation type="submission" date="2018-04" db="EMBL/GenBank/DDBJ databases">
        <title>Complete genome sequences of Streptomyces griseoviridis K61 and characterization of antagonistic properties of biological control agents.</title>
        <authorList>
            <person name="Mariita R.M."/>
            <person name="Sello J.K."/>
        </authorList>
    </citation>
    <scope>NUCLEOTIDE SEQUENCE [LARGE SCALE GENOMIC DNA]</scope>
    <source>
        <strain evidence="2 3">K61</strain>
    </source>
</reference>
<dbReference type="Proteomes" id="UP000501753">
    <property type="component" value="Chromosome"/>
</dbReference>
<accession>A0ABX5U360</accession>
<dbReference type="Gene3D" id="1.10.357.10">
    <property type="entry name" value="Tetracycline Repressor, domain 2"/>
    <property type="match status" value="1"/>
</dbReference>
<dbReference type="InterPro" id="IPR009057">
    <property type="entry name" value="Homeodomain-like_sf"/>
</dbReference>